<evidence type="ECO:0000256" key="2">
    <source>
        <dbReference type="ARBA" id="ARBA00022603"/>
    </source>
</evidence>
<protein>
    <recommendedName>
        <fullName evidence="1">site-specific DNA-methyltransferase (adenine-specific)</fullName>
        <ecNumber evidence="1">2.1.1.72</ecNumber>
    </recommendedName>
</protein>
<dbReference type="EC" id="2.1.1.72" evidence="1"/>
<dbReference type="RefSeq" id="WP_013697443.1">
    <property type="nucleotide sequence ID" value="NC_015381.1"/>
</dbReference>
<sequence>MNKANLKAYAPQARLDFIAAVSARANLLGISIQGVAPAETRGDVAIIEGREWPKKVLAQRQKLIARIEKEGFSQTIEAVTYTWFNRFVALRFMELHDYLAHGCRVLSNRAGGQPEVLSRAAELDLPGLPVDRIRDMQLAGNQDNELYKLLIVAQCNELSRVMPFLFERIDDESELLLPDNLLRTDSVIARLIAGVPEEDWAQIESIGWLYQFYISERKDEVIGKVVETADIPAATQLFTPNWIVKYLVQNSVGRLWLEANPESALAQGLDYYLPPAAQVPEAQADLDRLVRVRIAEDGVALNPESITIFDPACGSGHMLVEAYELLKAIYLERGYRPRDIPRLILEKNLYGLDIDERAVQLASFALLMKARADDRRLLDAPLKLNICAVQDSVDTDDALIANIILDAAVQIDRGESSGSAHLFGGDGVTDHAHSSGLQAEDLRMLVRFFRHGKAFGSLLIPPVELVEKLSTLSAVLDQVESDGNALAKQYSHELRQYYLRPAQLLAGTYDAVIANPPYMNSGGMNAILKAFAQAEFPDSKLDLFSMFIERGFRWCKETGFNCMVTMQSWMFLSSFETMREKILANRTIASLVQIGFNSFPEINSKVAQACTFCIAAVPIRHHVAQYVDLNTAPQSSDKDEVFRKRTAAMVFSVDQTEFGTIPGSPIAYWASDRFRELFASGRTIEDIAFSKQGLATGENGRFIRLWHEVSIGKIGLSMDSRAEAKASGKKWFPHLKGGAFRRWYGNFETVVNWEDDGREVRAFGTENGGRARSRAQNVEFYFKPGITWSDLTSTFFGSRQVPQGFIINTVGPSLFAKSGHSLDGLLGYTNSRVFQRIVDVSLQGLHYNNGVIGSRPYVPPTHVEKVRALERELVAISRRDWDAYEGSWEFPGHPCASAEARSLDNLEAAWNAWAQAKSADVRAMLALEESNNQFFIDAYGLNDEISPTVSEEHITLVRPDRVKDAQRFVSYAIGCMMGRYSLDEPGLIYAHAGGEGFDPTRYASFAADADGILPTMDLPWFDDDGAQRIREFVGALWGVERADENLEWLAQSLGPKSDEAPEETIRRYVADSFFRDHVQVYKKRPVYWLFSSGRQGAFQALVYMHRYNERTLARLRSEYVVPLSTKLVARLELLDKDAAAASSSSSRSKLQKQIDALRKKHAELLSFDEKLRHYADMRIQIDLDDGVKVNYAKFGELLADSKTVTGGSDD</sequence>
<feature type="domain" description="Type II methyltransferase M.TaqI-like" evidence="6">
    <location>
        <begin position="347"/>
        <end position="594"/>
    </location>
</feature>
<dbReference type="InterPro" id="IPR050953">
    <property type="entry name" value="N4_N6_ade-DNA_methylase"/>
</dbReference>
<dbReference type="PANTHER" id="PTHR33841">
    <property type="entry name" value="DNA METHYLTRANSFERASE YEEA-RELATED"/>
    <property type="match status" value="1"/>
</dbReference>
<keyword evidence="2" id="KW-0489">Methyltransferase</keyword>
<name>F2LB29_BURGS</name>
<proteinExistence type="predicted"/>
<evidence type="ECO:0000259" key="6">
    <source>
        <dbReference type="Pfam" id="PF07669"/>
    </source>
</evidence>
<dbReference type="PROSITE" id="PS00092">
    <property type="entry name" value="N6_MTASE"/>
    <property type="match status" value="1"/>
</dbReference>
<dbReference type="AlphaFoldDB" id="F2LB29"/>
<keyword evidence="4" id="KW-0949">S-adenosyl-L-methionine</keyword>
<evidence type="ECO:0000256" key="4">
    <source>
        <dbReference type="ARBA" id="ARBA00022691"/>
    </source>
</evidence>
<gene>
    <name evidence="7" type="ordered locus">bgla_1g14260</name>
</gene>
<keyword evidence="3" id="KW-0808">Transferase</keyword>
<evidence type="ECO:0000256" key="1">
    <source>
        <dbReference type="ARBA" id="ARBA00011900"/>
    </source>
</evidence>
<dbReference type="Proteomes" id="UP000008316">
    <property type="component" value="Chromosome 1"/>
</dbReference>
<dbReference type="STRING" id="999541.bgla_1g14260"/>
<accession>F2LB29</accession>
<dbReference type="Pfam" id="PF07669">
    <property type="entry name" value="Eco57I"/>
    <property type="match status" value="1"/>
</dbReference>
<dbReference type="HOGENOM" id="CLU_007510_1_0_4"/>
<reference evidence="7 8" key="1">
    <citation type="journal article" date="2011" name="J. Bacteriol.">
        <title>Complete genome sequence of Burkholderia gladioli BSR3.</title>
        <authorList>
            <person name="Seo Y.S."/>
            <person name="Lim J."/>
            <person name="Choi B.S."/>
            <person name="Kim H."/>
            <person name="Goo E."/>
            <person name="Lee B."/>
            <person name="Lim J.S."/>
            <person name="Choi I.Y."/>
            <person name="Moon J.S."/>
            <person name="Kim J."/>
            <person name="Hwang I."/>
        </authorList>
    </citation>
    <scope>NUCLEOTIDE SEQUENCE [LARGE SCALE GENOMIC DNA]</scope>
    <source>
        <strain evidence="7 8">BSR3</strain>
    </source>
</reference>
<dbReference type="GO" id="GO:0032259">
    <property type="term" value="P:methylation"/>
    <property type="evidence" value="ECO:0007669"/>
    <property type="project" value="UniProtKB-KW"/>
</dbReference>
<organism evidence="7 8">
    <name type="scientific">Burkholderia gladioli (strain BSR3)</name>
    <dbReference type="NCBI Taxonomy" id="999541"/>
    <lineage>
        <taxon>Bacteria</taxon>
        <taxon>Pseudomonadati</taxon>
        <taxon>Pseudomonadota</taxon>
        <taxon>Betaproteobacteria</taxon>
        <taxon>Burkholderiales</taxon>
        <taxon>Burkholderiaceae</taxon>
        <taxon>Burkholderia</taxon>
    </lineage>
</organism>
<dbReference type="PRINTS" id="PR00507">
    <property type="entry name" value="N12N6MTFRASE"/>
</dbReference>
<dbReference type="KEGG" id="bgd:bgla_1g14260"/>
<dbReference type="GO" id="GO:0006304">
    <property type="term" value="P:DNA modification"/>
    <property type="evidence" value="ECO:0007669"/>
    <property type="project" value="InterPro"/>
</dbReference>
<keyword evidence="8" id="KW-1185">Reference proteome</keyword>
<comment type="catalytic activity">
    <reaction evidence="5">
        <text>a 2'-deoxyadenosine in DNA + S-adenosyl-L-methionine = an N(6)-methyl-2'-deoxyadenosine in DNA + S-adenosyl-L-homocysteine + H(+)</text>
        <dbReference type="Rhea" id="RHEA:15197"/>
        <dbReference type="Rhea" id="RHEA-COMP:12418"/>
        <dbReference type="Rhea" id="RHEA-COMP:12419"/>
        <dbReference type="ChEBI" id="CHEBI:15378"/>
        <dbReference type="ChEBI" id="CHEBI:57856"/>
        <dbReference type="ChEBI" id="CHEBI:59789"/>
        <dbReference type="ChEBI" id="CHEBI:90615"/>
        <dbReference type="ChEBI" id="CHEBI:90616"/>
        <dbReference type="EC" id="2.1.1.72"/>
    </reaction>
</comment>
<dbReference type="InterPro" id="IPR029063">
    <property type="entry name" value="SAM-dependent_MTases_sf"/>
</dbReference>
<evidence type="ECO:0000313" key="8">
    <source>
        <dbReference type="Proteomes" id="UP000008316"/>
    </source>
</evidence>
<dbReference type="InterPro" id="IPR047939">
    <property type="entry name" value="BREX_1_PglX"/>
</dbReference>
<dbReference type="REBASE" id="34081">
    <property type="entry name" value="BglBSR3ORF14260P"/>
</dbReference>
<dbReference type="PANTHER" id="PTHR33841:SF1">
    <property type="entry name" value="DNA METHYLTRANSFERASE A"/>
    <property type="match status" value="1"/>
</dbReference>
<dbReference type="Gene3D" id="3.40.50.150">
    <property type="entry name" value="Vaccinia Virus protein VP39"/>
    <property type="match status" value="1"/>
</dbReference>
<dbReference type="EMBL" id="CP002599">
    <property type="protein sequence ID" value="AEA60098.1"/>
    <property type="molecule type" value="Genomic_DNA"/>
</dbReference>
<dbReference type="SUPFAM" id="SSF53335">
    <property type="entry name" value="S-adenosyl-L-methionine-dependent methyltransferases"/>
    <property type="match status" value="1"/>
</dbReference>
<dbReference type="InterPro" id="IPR011639">
    <property type="entry name" value="MethylTrfase_TaqI-like_dom"/>
</dbReference>
<evidence type="ECO:0000313" key="7">
    <source>
        <dbReference type="EMBL" id="AEA60098.1"/>
    </source>
</evidence>
<evidence type="ECO:0000256" key="3">
    <source>
        <dbReference type="ARBA" id="ARBA00022679"/>
    </source>
</evidence>
<dbReference type="InterPro" id="IPR002052">
    <property type="entry name" value="DNA_methylase_N6_adenine_CS"/>
</dbReference>
<dbReference type="eggNOG" id="COG0827">
    <property type="taxonomic scope" value="Bacteria"/>
</dbReference>
<dbReference type="GO" id="GO:0009007">
    <property type="term" value="F:site-specific DNA-methyltransferase (adenine-specific) activity"/>
    <property type="evidence" value="ECO:0007669"/>
    <property type="project" value="UniProtKB-EC"/>
</dbReference>
<dbReference type="NCBIfam" id="NF033452">
    <property type="entry name" value="BREX_1_MTaseX"/>
    <property type="match status" value="1"/>
</dbReference>
<dbReference type="eggNOG" id="COG1002">
    <property type="taxonomic scope" value="Bacteria"/>
</dbReference>
<evidence type="ECO:0000256" key="5">
    <source>
        <dbReference type="ARBA" id="ARBA00047942"/>
    </source>
</evidence>
<dbReference type="GO" id="GO:0003676">
    <property type="term" value="F:nucleic acid binding"/>
    <property type="evidence" value="ECO:0007669"/>
    <property type="project" value="InterPro"/>
</dbReference>